<comment type="caution">
    <text evidence="1">The sequence shown here is derived from an EMBL/GenBank/DDBJ whole genome shotgun (WGS) entry which is preliminary data.</text>
</comment>
<sequence>MNIYLVTISKIVMSLKSGRKKLRHVPVFWIIYLYSSKCSPLATVHIYILDWISRCTLCNMAGVTEAQASVMRRLRSCNVGGGVAYTCPFMCPHKKSNGVESGELGATLRNHHIR</sequence>
<dbReference type="OrthoDB" id="8337705at2759"/>
<gene>
    <name evidence="1" type="ORF">AVEN_167647_1</name>
</gene>
<keyword evidence="2" id="KW-1185">Reference proteome</keyword>
<organism evidence="1 2">
    <name type="scientific">Araneus ventricosus</name>
    <name type="common">Orbweaver spider</name>
    <name type="synonym">Epeira ventricosa</name>
    <dbReference type="NCBI Taxonomy" id="182803"/>
    <lineage>
        <taxon>Eukaryota</taxon>
        <taxon>Metazoa</taxon>
        <taxon>Ecdysozoa</taxon>
        <taxon>Arthropoda</taxon>
        <taxon>Chelicerata</taxon>
        <taxon>Arachnida</taxon>
        <taxon>Araneae</taxon>
        <taxon>Araneomorphae</taxon>
        <taxon>Entelegynae</taxon>
        <taxon>Araneoidea</taxon>
        <taxon>Araneidae</taxon>
        <taxon>Araneus</taxon>
    </lineage>
</organism>
<dbReference type="Proteomes" id="UP000499080">
    <property type="component" value="Unassembled WGS sequence"/>
</dbReference>
<name>A0A4Y2J879_ARAVE</name>
<evidence type="ECO:0000313" key="1">
    <source>
        <dbReference type="EMBL" id="GBM85498.1"/>
    </source>
</evidence>
<protein>
    <submittedName>
        <fullName evidence="1">Uncharacterized protein</fullName>
    </submittedName>
</protein>
<accession>A0A4Y2J879</accession>
<evidence type="ECO:0000313" key="2">
    <source>
        <dbReference type="Proteomes" id="UP000499080"/>
    </source>
</evidence>
<reference evidence="1 2" key="1">
    <citation type="journal article" date="2019" name="Sci. Rep.">
        <title>Orb-weaving spider Araneus ventricosus genome elucidates the spidroin gene catalogue.</title>
        <authorList>
            <person name="Kono N."/>
            <person name="Nakamura H."/>
            <person name="Ohtoshi R."/>
            <person name="Moran D.A.P."/>
            <person name="Shinohara A."/>
            <person name="Yoshida Y."/>
            <person name="Fujiwara M."/>
            <person name="Mori M."/>
            <person name="Tomita M."/>
            <person name="Arakawa K."/>
        </authorList>
    </citation>
    <scope>NUCLEOTIDE SEQUENCE [LARGE SCALE GENOMIC DNA]</scope>
</reference>
<dbReference type="EMBL" id="BGPR01003239">
    <property type="protein sequence ID" value="GBM85498.1"/>
    <property type="molecule type" value="Genomic_DNA"/>
</dbReference>
<proteinExistence type="predicted"/>
<dbReference type="AlphaFoldDB" id="A0A4Y2J879"/>